<dbReference type="Gene3D" id="3.40.640.10">
    <property type="entry name" value="Type I PLP-dependent aspartate aminotransferase-like (Major domain)"/>
    <property type="match status" value="1"/>
</dbReference>
<feature type="region of interest" description="Disordered" evidence="10">
    <location>
        <begin position="483"/>
        <end position="515"/>
    </location>
</feature>
<dbReference type="Gene3D" id="3.90.1150.160">
    <property type="match status" value="1"/>
</dbReference>
<dbReference type="PANTHER" id="PTHR43321">
    <property type="entry name" value="GLUTAMATE DECARBOXYLASE"/>
    <property type="match status" value="1"/>
</dbReference>
<dbReference type="FunFam" id="3.40.640.10:FF:000017">
    <property type="entry name" value="Glutamate decarboxylase"/>
    <property type="match status" value="1"/>
</dbReference>
<dbReference type="InterPro" id="IPR002129">
    <property type="entry name" value="PyrdxlP-dep_de-COase"/>
</dbReference>
<dbReference type="Gene3D" id="4.10.280.50">
    <property type="match status" value="1"/>
</dbReference>
<evidence type="ECO:0000313" key="11">
    <source>
        <dbReference type="EMBL" id="KAK4135691.1"/>
    </source>
</evidence>
<keyword evidence="12" id="KW-1185">Reference proteome</keyword>
<evidence type="ECO:0000256" key="10">
    <source>
        <dbReference type="SAM" id="MobiDB-lite"/>
    </source>
</evidence>
<evidence type="ECO:0000256" key="3">
    <source>
        <dbReference type="ARBA" id="ARBA00012421"/>
    </source>
</evidence>
<proteinExistence type="inferred from homology"/>
<dbReference type="EMBL" id="MU853405">
    <property type="protein sequence ID" value="KAK4135691.1"/>
    <property type="molecule type" value="Genomic_DNA"/>
</dbReference>
<evidence type="ECO:0000256" key="1">
    <source>
        <dbReference type="ARBA" id="ARBA00001933"/>
    </source>
</evidence>
<dbReference type="PANTHER" id="PTHR43321:SF6">
    <property type="entry name" value="GLUTAMATE DECARBOXYLASE"/>
    <property type="match status" value="1"/>
</dbReference>
<dbReference type="SUPFAM" id="SSF53383">
    <property type="entry name" value="PLP-dependent transferases"/>
    <property type="match status" value="1"/>
</dbReference>
<evidence type="ECO:0000256" key="8">
    <source>
        <dbReference type="RuleBase" id="RU000382"/>
    </source>
</evidence>
<dbReference type="InterPro" id="IPR015424">
    <property type="entry name" value="PyrdxlP-dep_Trfase"/>
</dbReference>
<evidence type="ECO:0000256" key="9">
    <source>
        <dbReference type="RuleBase" id="RU361171"/>
    </source>
</evidence>
<dbReference type="GO" id="GO:0005829">
    <property type="term" value="C:cytosol"/>
    <property type="evidence" value="ECO:0007669"/>
    <property type="project" value="TreeGrafter"/>
</dbReference>
<dbReference type="FunFam" id="3.90.1150.160:FF:000004">
    <property type="entry name" value="Glutamate decarboxylase"/>
    <property type="match status" value="1"/>
</dbReference>
<organism evidence="11 12">
    <name type="scientific">Trichocladium antarcticum</name>
    <dbReference type="NCBI Taxonomy" id="1450529"/>
    <lineage>
        <taxon>Eukaryota</taxon>
        <taxon>Fungi</taxon>
        <taxon>Dikarya</taxon>
        <taxon>Ascomycota</taxon>
        <taxon>Pezizomycotina</taxon>
        <taxon>Sordariomycetes</taxon>
        <taxon>Sordariomycetidae</taxon>
        <taxon>Sordariales</taxon>
        <taxon>Chaetomiaceae</taxon>
        <taxon>Trichocladium</taxon>
    </lineage>
</organism>
<dbReference type="FunFam" id="4.10.280.50:FF:000001">
    <property type="entry name" value="Glutamate decarboxylase"/>
    <property type="match status" value="1"/>
</dbReference>
<dbReference type="GO" id="GO:0004351">
    <property type="term" value="F:glutamate decarboxylase activity"/>
    <property type="evidence" value="ECO:0007669"/>
    <property type="project" value="UniProtKB-EC"/>
</dbReference>
<comment type="cofactor">
    <cofactor evidence="1 7 8">
        <name>pyridoxal 5'-phosphate</name>
        <dbReference type="ChEBI" id="CHEBI:597326"/>
    </cofactor>
</comment>
<keyword evidence="4 7" id="KW-0663">Pyridoxal phosphate</keyword>
<reference evidence="11" key="1">
    <citation type="journal article" date="2023" name="Mol. Phylogenet. Evol.">
        <title>Genome-scale phylogeny and comparative genomics of the fungal order Sordariales.</title>
        <authorList>
            <person name="Hensen N."/>
            <person name="Bonometti L."/>
            <person name="Westerberg I."/>
            <person name="Brannstrom I.O."/>
            <person name="Guillou S."/>
            <person name="Cros-Aarteil S."/>
            <person name="Calhoun S."/>
            <person name="Haridas S."/>
            <person name="Kuo A."/>
            <person name="Mondo S."/>
            <person name="Pangilinan J."/>
            <person name="Riley R."/>
            <person name="LaButti K."/>
            <person name="Andreopoulos B."/>
            <person name="Lipzen A."/>
            <person name="Chen C."/>
            <person name="Yan M."/>
            <person name="Daum C."/>
            <person name="Ng V."/>
            <person name="Clum A."/>
            <person name="Steindorff A."/>
            <person name="Ohm R.A."/>
            <person name="Martin F."/>
            <person name="Silar P."/>
            <person name="Natvig D.O."/>
            <person name="Lalanne C."/>
            <person name="Gautier V."/>
            <person name="Ament-Velasquez S.L."/>
            <person name="Kruys A."/>
            <person name="Hutchinson M.I."/>
            <person name="Powell A.J."/>
            <person name="Barry K."/>
            <person name="Miller A.N."/>
            <person name="Grigoriev I.V."/>
            <person name="Debuchy R."/>
            <person name="Gladieux P."/>
            <person name="Hiltunen Thoren M."/>
            <person name="Johannesson H."/>
        </authorList>
    </citation>
    <scope>NUCLEOTIDE SEQUENCE</scope>
    <source>
        <strain evidence="11">CBS 123565</strain>
    </source>
</reference>
<dbReference type="AlphaFoldDB" id="A0AAN6UPT8"/>
<evidence type="ECO:0000256" key="6">
    <source>
        <dbReference type="ARBA" id="ARBA00048868"/>
    </source>
</evidence>
<protein>
    <recommendedName>
        <fullName evidence="3 9">Glutamate decarboxylase</fullName>
        <ecNumber evidence="3 9">4.1.1.15</ecNumber>
    </recommendedName>
</protein>
<comment type="catalytic activity">
    <reaction evidence="6 9">
        <text>L-glutamate + H(+) = 4-aminobutanoate + CO2</text>
        <dbReference type="Rhea" id="RHEA:17785"/>
        <dbReference type="ChEBI" id="CHEBI:15378"/>
        <dbReference type="ChEBI" id="CHEBI:16526"/>
        <dbReference type="ChEBI" id="CHEBI:29985"/>
        <dbReference type="ChEBI" id="CHEBI:59888"/>
        <dbReference type="EC" id="4.1.1.15"/>
    </reaction>
</comment>
<gene>
    <name evidence="11" type="ORF">BT67DRAFT_440571</name>
</gene>
<dbReference type="Pfam" id="PF00282">
    <property type="entry name" value="Pyridoxal_deC"/>
    <property type="match status" value="1"/>
</dbReference>
<evidence type="ECO:0000256" key="4">
    <source>
        <dbReference type="ARBA" id="ARBA00022898"/>
    </source>
</evidence>
<dbReference type="Proteomes" id="UP001304895">
    <property type="component" value="Unassembled WGS sequence"/>
</dbReference>
<evidence type="ECO:0000256" key="7">
    <source>
        <dbReference type="PIRSR" id="PIRSR602129-50"/>
    </source>
</evidence>
<name>A0AAN6UPT8_9PEZI</name>
<evidence type="ECO:0000256" key="2">
    <source>
        <dbReference type="ARBA" id="ARBA00009533"/>
    </source>
</evidence>
<keyword evidence="9" id="KW-0210">Decarboxylase</keyword>
<dbReference type="EC" id="4.1.1.15" evidence="3 9"/>
<keyword evidence="5 8" id="KW-0456">Lyase</keyword>
<comment type="caution">
    <text evidence="11">The sequence shown here is derived from an EMBL/GenBank/DDBJ whole genome shotgun (WGS) entry which is preliminary data.</text>
</comment>
<dbReference type="InterPro" id="IPR015421">
    <property type="entry name" value="PyrdxlP-dep_Trfase_major"/>
</dbReference>
<sequence length="515" mass="57963">MVLSNIPDDSKMNGKLVEGVKKVRLQLANDEDSFTTSVYGSRFAAQDLPRHEMPESEMPREVAYRMIKDELSLDGNPMLNLASFVTTYMEEEAEKLMTESFSKNFIDYEEYPQSADIQNRCVSMIGRLFHAPLGEEAVGAVGTSCVGSSEAIMLAVLAMKKRWKNKRQAEGKPCDNPNIVMSSAVQVCWEKAARYFEVDEKLVYCTNDRYVIDPEETVELVDENTIGICAILGTTYTGEYEDVKAVNDLLSKKGLNTPIHVDAASGGFVAPFVVPDLEWDFRLEHVVSINVSGHKYGLVYPGVGWVVWRSAEYLPKELVFNINYLGADQASFTLNFSKGASQVIGQYYQLIRLGKHGYRAIMSNLTRTANYLAESLEALGFVIMSKKSGEGLPLVAFRLTPDEDRSYDEFALAHQLRARGWVVPAYTMAPNTENMKMLRVVVREDFTKTRCDSLIADIKMSQQLLQQMDRDSIKKQEEFIHKHHTASGKATHNHPKYRKEKHSLQGKSGKTHAIC</sequence>
<evidence type="ECO:0000256" key="5">
    <source>
        <dbReference type="ARBA" id="ARBA00023239"/>
    </source>
</evidence>
<comment type="similarity">
    <text evidence="2 8">Belongs to the group II decarboxylase family.</text>
</comment>
<reference evidence="11" key="2">
    <citation type="submission" date="2023-05" db="EMBL/GenBank/DDBJ databases">
        <authorList>
            <consortium name="Lawrence Berkeley National Laboratory"/>
            <person name="Steindorff A."/>
            <person name="Hensen N."/>
            <person name="Bonometti L."/>
            <person name="Westerberg I."/>
            <person name="Brannstrom I.O."/>
            <person name="Guillou S."/>
            <person name="Cros-Aarteil S."/>
            <person name="Calhoun S."/>
            <person name="Haridas S."/>
            <person name="Kuo A."/>
            <person name="Mondo S."/>
            <person name="Pangilinan J."/>
            <person name="Riley R."/>
            <person name="Labutti K."/>
            <person name="Andreopoulos B."/>
            <person name="Lipzen A."/>
            <person name="Chen C."/>
            <person name="Yanf M."/>
            <person name="Daum C."/>
            <person name="Ng V."/>
            <person name="Clum A."/>
            <person name="Ohm R."/>
            <person name="Martin F."/>
            <person name="Silar P."/>
            <person name="Natvig D."/>
            <person name="Lalanne C."/>
            <person name="Gautier V."/>
            <person name="Ament-Velasquez S.L."/>
            <person name="Kruys A."/>
            <person name="Hutchinson M.I."/>
            <person name="Powell A.J."/>
            <person name="Barry K."/>
            <person name="Miller A.N."/>
            <person name="Grigoriev I.V."/>
            <person name="Debuchy R."/>
            <person name="Gladieux P."/>
            <person name="Thoren M.H."/>
            <person name="Johannesson H."/>
        </authorList>
    </citation>
    <scope>NUCLEOTIDE SEQUENCE</scope>
    <source>
        <strain evidence="11">CBS 123565</strain>
    </source>
</reference>
<feature type="compositionally biased region" description="Basic residues" evidence="10">
    <location>
        <begin position="483"/>
        <end position="501"/>
    </location>
</feature>
<dbReference type="GO" id="GO:0006538">
    <property type="term" value="P:L-glutamate catabolic process"/>
    <property type="evidence" value="ECO:0007669"/>
    <property type="project" value="TreeGrafter"/>
</dbReference>
<dbReference type="GO" id="GO:0030170">
    <property type="term" value="F:pyridoxal phosphate binding"/>
    <property type="evidence" value="ECO:0007669"/>
    <property type="project" value="InterPro"/>
</dbReference>
<evidence type="ECO:0000313" key="12">
    <source>
        <dbReference type="Proteomes" id="UP001304895"/>
    </source>
</evidence>
<dbReference type="InterPro" id="IPR010107">
    <property type="entry name" value="Glutamate_decarboxylase"/>
</dbReference>
<feature type="modified residue" description="N6-(pyridoxal phosphate)lysine" evidence="7">
    <location>
        <position position="295"/>
    </location>
</feature>
<accession>A0AAN6UPT8</accession>
<dbReference type="NCBIfam" id="TIGR01788">
    <property type="entry name" value="Glu-decarb-GAD"/>
    <property type="match status" value="1"/>
</dbReference>